<evidence type="ECO:0000256" key="1">
    <source>
        <dbReference type="ARBA" id="ARBA00006484"/>
    </source>
</evidence>
<dbReference type="InterPro" id="IPR002347">
    <property type="entry name" value="SDR_fam"/>
</dbReference>
<dbReference type="PANTHER" id="PTHR44196:SF1">
    <property type="entry name" value="DEHYDROGENASE_REDUCTASE SDR FAMILY MEMBER 7B"/>
    <property type="match status" value="1"/>
</dbReference>
<dbReference type="Proteomes" id="UP000230859">
    <property type="component" value="Unassembled WGS sequence"/>
</dbReference>
<dbReference type="InterPro" id="IPR057326">
    <property type="entry name" value="KR_dom"/>
</dbReference>
<dbReference type="EMBL" id="PCVY01000063">
    <property type="protein sequence ID" value="PIQ85712.1"/>
    <property type="molecule type" value="Genomic_DNA"/>
</dbReference>
<gene>
    <name evidence="5" type="ORF">COV74_07775</name>
</gene>
<feature type="domain" description="Ketoreductase" evidence="4">
    <location>
        <begin position="18"/>
        <end position="210"/>
    </location>
</feature>
<dbReference type="GO" id="GO:0016020">
    <property type="term" value="C:membrane"/>
    <property type="evidence" value="ECO:0007669"/>
    <property type="project" value="TreeGrafter"/>
</dbReference>
<dbReference type="AlphaFoldDB" id="A0A2H0LMP8"/>
<dbReference type="PRINTS" id="PR00081">
    <property type="entry name" value="GDHRDH"/>
</dbReference>
<organism evidence="5 6">
    <name type="scientific">Candidatus Abzuiibacterium crystallinum</name>
    <dbReference type="NCBI Taxonomy" id="1974748"/>
    <lineage>
        <taxon>Bacteria</taxon>
        <taxon>Pseudomonadati</taxon>
        <taxon>Candidatus Omnitrophota</taxon>
        <taxon>Candidatus Abzuiibacterium</taxon>
    </lineage>
</organism>
<dbReference type="PROSITE" id="PS51257">
    <property type="entry name" value="PROKAR_LIPOPROTEIN"/>
    <property type="match status" value="1"/>
</dbReference>
<name>A0A2H0LMP8_9BACT</name>
<protein>
    <recommendedName>
        <fullName evidence="4">Ketoreductase domain-containing protein</fullName>
    </recommendedName>
</protein>
<comment type="similarity">
    <text evidence="1 3">Belongs to the short-chain dehydrogenases/reductases (SDR) family.</text>
</comment>
<evidence type="ECO:0000313" key="6">
    <source>
        <dbReference type="Proteomes" id="UP000230859"/>
    </source>
</evidence>
<dbReference type="GO" id="GO:0016616">
    <property type="term" value="F:oxidoreductase activity, acting on the CH-OH group of donors, NAD or NADP as acceptor"/>
    <property type="evidence" value="ECO:0007669"/>
    <property type="project" value="UniProtKB-ARBA"/>
</dbReference>
<dbReference type="PANTHER" id="PTHR44196">
    <property type="entry name" value="DEHYDROGENASE/REDUCTASE SDR FAMILY MEMBER 7B"/>
    <property type="match status" value="1"/>
</dbReference>
<dbReference type="SUPFAM" id="SSF51735">
    <property type="entry name" value="NAD(P)-binding Rossmann-fold domains"/>
    <property type="match status" value="1"/>
</dbReference>
<sequence>MESRKFIPSRCHVSFQNKVVIITGASSGIGAACARAFASQGAQVALAARREDRLKQLEGELTKAGQKAKHYVCDISQENQVRQFVKSVNQDLGPCDILVNNAGIGLEGPFHQSTTKDLDDVFNVNVRGLMIITREVLPLMIKRKTGAIINISSVAGKMGIRKRVIYCASKFAVSGFSDALLEEVRAYNIKVCNICPGLVHTDMHGNWELNRRHEMIQPEDVAEAVLLAASTLETCTIAEVRIRPRRPF</sequence>
<evidence type="ECO:0000256" key="2">
    <source>
        <dbReference type="ARBA" id="ARBA00023002"/>
    </source>
</evidence>
<evidence type="ECO:0000259" key="4">
    <source>
        <dbReference type="SMART" id="SM00822"/>
    </source>
</evidence>
<dbReference type="PIRSF" id="PIRSF000126">
    <property type="entry name" value="11-beta-HSD1"/>
    <property type="match status" value="1"/>
</dbReference>
<evidence type="ECO:0000256" key="3">
    <source>
        <dbReference type="RuleBase" id="RU000363"/>
    </source>
</evidence>
<dbReference type="Gene3D" id="3.40.50.720">
    <property type="entry name" value="NAD(P)-binding Rossmann-like Domain"/>
    <property type="match status" value="1"/>
</dbReference>
<dbReference type="PRINTS" id="PR00080">
    <property type="entry name" value="SDRFAMILY"/>
</dbReference>
<dbReference type="FunFam" id="3.40.50.720:FF:000047">
    <property type="entry name" value="NADP-dependent L-serine/L-allo-threonine dehydrogenase"/>
    <property type="match status" value="1"/>
</dbReference>
<accession>A0A2H0LMP8</accession>
<proteinExistence type="inferred from homology"/>
<dbReference type="CDD" id="cd05233">
    <property type="entry name" value="SDR_c"/>
    <property type="match status" value="1"/>
</dbReference>
<reference evidence="5 6" key="1">
    <citation type="submission" date="2017-09" db="EMBL/GenBank/DDBJ databases">
        <title>Depth-based differentiation of microbial function through sediment-hosted aquifers and enrichment of novel symbionts in the deep terrestrial subsurface.</title>
        <authorList>
            <person name="Probst A.J."/>
            <person name="Ladd B."/>
            <person name="Jarett J.K."/>
            <person name="Geller-Mcgrath D.E."/>
            <person name="Sieber C.M."/>
            <person name="Emerson J.B."/>
            <person name="Anantharaman K."/>
            <person name="Thomas B.C."/>
            <person name="Malmstrom R."/>
            <person name="Stieglmeier M."/>
            <person name="Klingl A."/>
            <person name="Woyke T."/>
            <person name="Ryan C.M."/>
            <person name="Banfield J.F."/>
        </authorList>
    </citation>
    <scope>NUCLEOTIDE SEQUENCE [LARGE SCALE GENOMIC DNA]</scope>
    <source>
        <strain evidence="5">CG11_big_fil_rev_8_21_14_0_20_45_26</strain>
    </source>
</reference>
<comment type="caution">
    <text evidence="5">The sequence shown here is derived from an EMBL/GenBank/DDBJ whole genome shotgun (WGS) entry which is preliminary data.</text>
</comment>
<keyword evidence="2" id="KW-0560">Oxidoreductase</keyword>
<dbReference type="SMART" id="SM00822">
    <property type="entry name" value="PKS_KR"/>
    <property type="match status" value="1"/>
</dbReference>
<evidence type="ECO:0000313" key="5">
    <source>
        <dbReference type="EMBL" id="PIQ85712.1"/>
    </source>
</evidence>
<dbReference type="Pfam" id="PF00106">
    <property type="entry name" value="adh_short"/>
    <property type="match status" value="1"/>
</dbReference>
<dbReference type="InterPro" id="IPR036291">
    <property type="entry name" value="NAD(P)-bd_dom_sf"/>
</dbReference>